<keyword evidence="2" id="KW-1185">Reference proteome</keyword>
<accession>A0ACC2J416</accession>
<gene>
    <name evidence="1" type="ORF">ONZ43_g1641</name>
</gene>
<name>A0ACC2J416_9PEZI</name>
<dbReference type="EMBL" id="JAPESX010000296">
    <property type="protein sequence ID" value="KAJ8122067.1"/>
    <property type="molecule type" value="Genomic_DNA"/>
</dbReference>
<reference evidence="1" key="1">
    <citation type="submission" date="2022-11" db="EMBL/GenBank/DDBJ databases">
        <title>Genome Sequence of Nemania bipapillata.</title>
        <authorList>
            <person name="Buettner E."/>
        </authorList>
    </citation>
    <scope>NUCLEOTIDE SEQUENCE</scope>
    <source>
        <strain evidence="1">CP14</strain>
    </source>
</reference>
<comment type="caution">
    <text evidence="1">The sequence shown here is derived from an EMBL/GenBank/DDBJ whole genome shotgun (WGS) entry which is preliminary data.</text>
</comment>
<proteinExistence type="predicted"/>
<protein>
    <submittedName>
        <fullName evidence="1">Uncharacterized protein</fullName>
    </submittedName>
</protein>
<sequence>MSGCVTKSLHCYYPGNTATSPGSPGVPEAHRRGDSTVIEPSVVTPASSPAADSPGDREANDTTDNVGLLNELDLSVPNFEDTQMEWDGANMAFADLFNSQIIESYLSPVSPPFAPHSRNPAPQTQQTAQQAQQQQQAFFSPQPSLPATPTSAVRALVHRPKMQAGAQRISNLILHTLKSYPLMILHHNTLPPFIHPVTVASGFEDPHMEPLTNCLSLTHMLKNGVQGSRKLFWKNVRLECERLSHELKQLLQSPSSSATLM</sequence>
<organism evidence="1 2">
    <name type="scientific">Nemania bipapillata</name>
    <dbReference type="NCBI Taxonomy" id="110536"/>
    <lineage>
        <taxon>Eukaryota</taxon>
        <taxon>Fungi</taxon>
        <taxon>Dikarya</taxon>
        <taxon>Ascomycota</taxon>
        <taxon>Pezizomycotina</taxon>
        <taxon>Sordariomycetes</taxon>
        <taxon>Xylariomycetidae</taxon>
        <taxon>Xylariales</taxon>
        <taxon>Xylariaceae</taxon>
        <taxon>Nemania</taxon>
    </lineage>
</organism>
<dbReference type="Proteomes" id="UP001153334">
    <property type="component" value="Unassembled WGS sequence"/>
</dbReference>
<evidence type="ECO:0000313" key="2">
    <source>
        <dbReference type="Proteomes" id="UP001153334"/>
    </source>
</evidence>
<evidence type="ECO:0000313" key="1">
    <source>
        <dbReference type="EMBL" id="KAJ8122067.1"/>
    </source>
</evidence>